<evidence type="ECO:0000256" key="1">
    <source>
        <dbReference type="SAM" id="Phobius"/>
    </source>
</evidence>
<accession>A0A6M1XZZ2</accession>
<evidence type="ECO:0000313" key="3">
    <source>
        <dbReference type="EMBL" id="NGW68985.1"/>
    </source>
</evidence>
<dbReference type="Gene3D" id="3.10.450.40">
    <property type="match status" value="1"/>
</dbReference>
<keyword evidence="1" id="KW-0472">Membrane</keyword>
<dbReference type="Proteomes" id="UP000473113">
    <property type="component" value="Unassembled WGS sequence"/>
</dbReference>
<dbReference type="EMBL" id="JAALTR010000443">
    <property type="protein sequence ID" value="NGW68985.1"/>
    <property type="molecule type" value="Genomic_DNA"/>
</dbReference>
<name>A0A6M1XZZ2_STAAU</name>
<protein>
    <submittedName>
        <fullName evidence="3">DUF5590 domain-containing protein</fullName>
    </submittedName>
</protein>
<feature type="transmembrane region" description="Helical" evidence="1">
    <location>
        <begin position="20"/>
        <end position="39"/>
    </location>
</feature>
<keyword evidence="1" id="KW-0812">Transmembrane</keyword>
<gene>
    <name evidence="3" type="ORF">G6Y24_16205</name>
</gene>
<organism evidence="3 4">
    <name type="scientific">Staphylococcus aureus</name>
    <dbReference type="NCBI Taxonomy" id="1280"/>
    <lineage>
        <taxon>Bacteria</taxon>
        <taxon>Bacillati</taxon>
        <taxon>Bacillota</taxon>
        <taxon>Bacilli</taxon>
        <taxon>Bacillales</taxon>
        <taxon>Staphylococcaceae</taxon>
        <taxon>Staphylococcus</taxon>
    </lineage>
</organism>
<evidence type="ECO:0000259" key="2">
    <source>
        <dbReference type="Pfam" id="PF17881"/>
    </source>
</evidence>
<dbReference type="InterPro" id="IPR041401">
    <property type="entry name" value="TseB-like_dom"/>
</dbReference>
<comment type="caution">
    <text evidence="3">The sequence shown here is derived from an EMBL/GenBank/DDBJ whole genome shotgun (WGS) entry which is preliminary data.</text>
</comment>
<evidence type="ECO:0000313" key="4">
    <source>
        <dbReference type="Proteomes" id="UP000473113"/>
    </source>
</evidence>
<proteinExistence type="predicted"/>
<feature type="non-terminal residue" evidence="3">
    <location>
        <position position="105"/>
    </location>
</feature>
<dbReference type="AlphaFoldDB" id="A0A6M1XZZ2"/>
<sequence length="105" mass="11907">MEGFLEELEEKKEKKRITVLLTLLAILLAILVTIIIFFVRTNQPMAQAKKEATAIAKTSANLETVDKFYWFTRKNTYFTLTGKNDKGTEIVVIVPKSGEKVTVLN</sequence>
<reference evidence="3 4" key="1">
    <citation type="submission" date="2020-02" db="EMBL/GenBank/DDBJ databases">
        <title>Detection of Heterogeneous Vancomycin Intermediate Resistance in Methicillin Resistant Staphylococcus aureus Isolates from Latin-America.</title>
        <authorList>
            <person name="Castro-Cardozo B."/>
            <person name="Berrio M."/>
            <person name="Vargas M.L."/>
            <person name="Carvajal L.P."/>
            <person name="Millan L.V."/>
            <person name="Rios R."/>
            <person name="Hernandez A."/>
            <person name="Rincon S.L."/>
            <person name="Cubides P."/>
            <person name="Forero E."/>
            <person name="Dinh A."/>
            <person name="Seas C."/>
            <person name="Munita J.M."/>
            <person name="Arias C.A."/>
            <person name="Reyes J."/>
            <person name="Diaz L."/>
        </authorList>
    </citation>
    <scope>NUCLEOTIDE SEQUENCE [LARGE SCALE GENOMIC DNA]</scope>
    <source>
        <strain evidence="3 4">UG255</strain>
    </source>
</reference>
<feature type="domain" description="Cell wall elongation regulator TseB-like" evidence="2">
    <location>
        <begin position="51"/>
        <end position="95"/>
    </location>
</feature>
<dbReference type="SUPFAM" id="SSF54403">
    <property type="entry name" value="Cystatin/monellin"/>
    <property type="match status" value="1"/>
</dbReference>
<dbReference type="Pfam" id="PF17881">
    <property type="entry name" value="TseB"/>
    <property type="match status" value="1"/>
</dbReference>
<keyword evidence="1" id="KW-1133">Transmembrane helix</keyword>
<dbReference type="InterPro" id="IPR046350">
    <property type="entry name" value="Cystatin_sf"/>
</dbReference>